<feature type="compositionally biased region" description="Polar residues" evidence="2">
    <location>
        <begin position="1125"/>
        <end position="1140"/>
    </location>
</feature>
<feature type="coiled-coil region" evidence="1">
    <location>
        <begin position="921"/>
        <end position="1004"/>
    </location>
</feature>
<dbReference type="Proteomes" id="UP001627154">
    <property type="component" value="Unassembled WGS sequence"/>
</dbReference>
<feature type="coiled-coil region" evidence="1">
    <location>
        <begin position="657"/>
        <end position="776"/>
    </location>
</feature>
<dbReference type="PANTHER" id="PTHR45615:SF80">
    <property type="entry name" value="GRIP DOMAIN-CONTAINING PROTEIN"/>
    <property type="match status" value="1"/>
</dbReference>
<feature type="coiled-coil region" evidence="1">
    <location>
        <begin position="464"/>
        <end position="491"/>
    </location>
</feature>
<organism evidence="3 4">
    <name type="scientific">Trichogramma kaykai</name>
    <dbReference type="NCBI Taxonomy" id="54128"/>
    <lineage>
        <taxon>Eukaryota</taxon>
        <taxon>Metazoa</taxon>
        <taxon>Ecdysozoa</taxon>
        <taxon>Arthropoda</taxon>
        <taxon>Hexapoda</taxon>
        <taxon>Insecta</taxon>
        <taxon>Pterygota</taxon>
        <taxon>Neoptera</taxon>
        <taxon>Endopterygota</taxon>
        <taxon>Hymenoptera</taxon>
        <taxon>Apocrita</taxon>
        <taxon>Proctotrupomorpha</taxon>
        <taxon>Chalcidoidea</taxon>
        <taxon>Trichogrammatidae</taxon>
        <taxon>Trichogramma</taxon>
    </lineage>
</organism>
<gene>
    <name evidence="3" type="ORF">TKK_013884</name>
</gene>
<feature type="region of interest" description="Disordered" evidence="2">
    <location>
        <begin position="1097"/>
        <end position="1147"/>
    </location>
</feature>
<reference evidence="3 4" key="1">
    <citation type="journal article" date="2024" name="bioRxiv">
        <title>A reference genome for Trichogramma kaykai: A tiny desert-dwelling parasitoid wasp with competing sex-ratio distorters.</title>
        <authorList>
            <person name="Culotta J."/>
            <person name="Lindsey A.R."/>
        </authorList>
    </citation>
    <scope>NUCLEOTIDE SEQUENCE [LARGE SCALE GENOMIC DNA]</scope>
    <source>
        <strain evidence="3 4">KSX58</strain>
    </source>
</reference>
<keyword evidence="1" id="KW-0175">Coiled coil</keyword>
<keyword evidence="4" id="KW-1185">Reference proteome</keyword>
<comment type="caution">
    <text evidence="3">The sequence shown here is derived from an EMBL/GenBank/DDBJ whole genome shotgun (WGS) entry which is preliminary data.</text>
</comment>
<feature type="region of interest" description="Disordered" evidence="2">
    <location>
        <begin position="320"/>
        <end position="343"/>
    </location>
</feature>
<feature type="region of interest" description="Disordered" evidence="2">
    <location>
        <begin position="36"/>
        <end position="70"/>
    </location>
</feature>
<evidence type="ECO:0000313" key="3">
    <source>
        <dbReference type="EMBL" id="KAL3391411.1"/>
    </source>
</evidence>
<name>A0ABD2WEI6_9HYME</name>
<feature type="coiled-coil region" evidence="1">
    <location>
        <begin position="542"/>
        <end position="593"/>
    </location>
</feature>
<proteinExistence type="predicted"/>
<accession>A0ABD2WEI6</accession>
<feature type="compositionally biased region" description="Polar residues" evidence="2">
    <location>
        <begin position="427"/>
        <end position="437"/>
    </location>
</feature>
<dbReference type="EMBL" id="JBJJXI010000110">
    <property type="protein sequence ID" value="KAL3391411.1"/>
    <property type="molecule type" value="Genomic_DNA"/>
</dbReference>
<protein>
    <submittedName>
        <fullName evidence="3">Uncharacterized protein</fullName>
    </submittedName>
</protein>
<feature type="coiled-coil region" evidence="1">
    <location>
        <begin position="811"/>
        <end position="880"/>
    </location>
</feature>
<feature type="compositionally biased region" description="Polar residues" evidence="2">
    <location>
        <begin position="320"/>
        <end position="329"/>
    </location>
</feature>
<evidence type="ECO:0000256" key="1">
    <source>
        <dbReference type="SAM" id="Coils"/>
    </source>
</evidence>
<dbReference type="PANTHER" id="PTHR45615">
    <property type="entry name" value="MYOSIN HEAVY CHAIN, NON-MUSCLE"/>
    <property type="match status" value="1"/>
</dbReference>
<feature type="region of interest" description="Disordered" evidence="2">
    <location>
        <begin position="427"/>
        <end position="456"/>
    </location>
</feature>
<evidence type="ECO:0000313" key="4">
    <source>
        <dbReference type="Proteomes" id="UP001627154"/>
    </source>
</evidence>
<evidence type="ECO:0000256" key="2">
    <source>
        <dbReference type="SAM" id="MobiDB-lite"/>
    </source>
</evidence>
<sequence length="1147" mass="132929">MLNARNNKRSGAKDASKMSFSDYGFDIFPYFGGRSRRQNRQRATGNGLADGDCRPIRKRRQKQKPQQQQQLVHADSCYQRIIEHLIELGTLAENQLVRVKGELAKYKQIELSEEQIEKLRNLEDTEWDECSSEYRRVIEYVRFDATGCAFIPDDRQDDSSSYVFETASVTWSIPGLDWSRDAPHATITEIEEKDRQIIELQNECNVKDAELGRSEEQNRYLESIMDKMKSEIQVLEDNSRNTQSEIERVVQQKSEELVATKQRIEQLEVELRQEQRAHSEDSQKVVNLRRALLDAQSLHDTLTNELKVAKQRLETLGKENSSLQATMKQLQRERDDLRKQNREQDGEIEKLLDIVQRLNDKYDRVKLELQEALEEASTSEERLSQCKAQLLTMESEVSRLVRDLSQVFGAGVAGVADSCCVNDVNDTEASSSGNSDIGDSAAAVHAHEEEEQQPDQAKLLSRGFERLMREHERCAKQRADLARQIQRLRSEDRAKRDSDIRSAAENFRSVKSDMKKIVDDLLLRIDAQRRLEETEQAYMGVVKEASAALEKLRASIDEHRDYRECENFLLLELERMQQALRRSDDALRSMIEETTSTELLPVIEERDSDDFIEQQRPFTVKNVTTQRILQCVDNSNQIVTRITAILTQNSIIKSMYKDDLEHQLNVALSELDDMNEQKSQLQDDLERSRGKCQQLVTDLDKCRYLLAEKNNELQSVVRQMQDRLQASLEKIDDMNNRLALAEESYVILKLEKNELIESLEKQLRQEQSKLKESLDCNDLLHSKLLEAGETIKQLERSVIQDTVRKVDLDALQLLQDQVADLVEEKNELVTRLRQLESHLYALQRDRTKVKNHLDRVSVENQDLERQIDVFKRENEKLLMGQKQKTKEHTQELIDNVDHLVKRFEQFNKAVVTKPATIDPAVQALQQQVREQKDKLRFQEKELLMKDKEVSDREQTIGQLKEELAKTEERNQANCSNLSDMIEQIQQLKREKSELKIEFKRTTAKYEEKLTEAYEQNQQKNQSIRNVDAWIQSLNKMERLELHDRICTTPLCPNSAFDMYEEQRKRSVRESIFNHQCQLKKTPGSVAAAAYPKRETCNKGNNNLGSRVATPKTHRSGASSRAPRATMSSHSIGSEKSQASTKLIAYQR</sequence>
<feature type="compositionally biased region" description="Basic and acidic residues" evidence="2">
    <location>
        <begin position="330"/>
        <end position="343"/>
    </location>
</feature>
<dbReference type="AlphaFoldDB" id="A0ABD2WEI6"/>